<dbReference type="SMART" id="SM00385">
    <property type="entry name" value="CYCLIN"/>
    <property type="match status" value="1"/>
</dbReference>
<dbReference type="InterPro" id="IPR006671">
    <property type="entry name" value="Cyclin_N"/>
</dbReference>
<sequence>MALREVFGQTSSSSSSSHPRYHSFSITTSPSNLSSSYSSTSSNDSWELSIGNLGVHDYHFTQVTDRLTSTLRCAEMLSDSPSTSSENAAQLFNPNGQRRRSARGVLQPVQPPPEPIARPLCQAKRRSLDQRLNTPQHASIRTAVLDRGIHGNKLGFVNLLKAEEDTGVNSHYFEAIQDELEVKHREQAVDWLFDVSKDCHADPGVLPLAVSLMDRFLSIQQIYKKDIQALAGTCFFIASKMKEPQPLNARKMSDYTVNTVSVGNILSWELLICSQLEWDISSPTGVDFFDFISANYPNLSILRGSYLEILHRMQRCIF</sequence>
<dbReference type="Pfam" id="PF00134">
    <property type="entry name" value="Cyclin_N"/>
    <property type="match status" value="1"/>
</dbReference>
<evidence type="ECO:0000313" key="4">
    <source>
        <dbReference type="Proteomes" id="UP000887575"/>
    </source>
</evidence>
<dbReference type="InterPro" id="IPR039361">
    <property type="entry name" value="Cyclin"/>
</dbReference>
<keyword evidence="1" id="KW-0195">Cyclin</keyword>
<dbReference type="SUPFAM" id="SSF47954">
    <property type="entry name" value="Cyclin-like"/>
    <property type="match status" value="1"/>
</dbReference>
<dbReference type="FunFam" id="1.10.472.10:FF:000096">
    <property type="entry name" value="G1/S-specific cyclin-D3 isoform X2"/>
    <property type="match status" value="1"/>
</dbReference>
<dbReference type="PANTHER" id="PTHR10177">
    <property type="entry name" value="CYCLINS"/>
    <property type="match status" value="1"/>
</dbReference>
<feature type="region of interest" description="Disordered" evidence="2">
    <location>
        <begin position="1"/>
        <end position="38"/>
    </location>
</feature>
<feature type="domain" description="Cyclin-like" evidence="3">
    <location>
        <begin position="190"/>
        <end position="274"/>
    </location>
</feature>
<keyword evidence="4" id="KW-1185">Reference proteome</keyword>
<dbReference type="WBParaSite" id="MBELARI_LOCUS18608">
    <property type="protein sequence ID" value="MBELARI_LOCUS18608"/>
    <property type="gene ID" value="MBELARI_LOCUS18608"/>
</dbReference>
<dbReference type="Proteomes" id="UP000887575">
    <property type="component" value="Unassembled WGS sequence"/>
</dbReference>
<dbReference type="InterPro" id="IPR036915">
    <property type="entry name" value="Cyclin-like_sf"/>
</dbReference>
<comment type="similarity">
    <text evidence="1">Belongs to the cyclin family.</text>
</comment>
<name>A0AAF3EWM6_9BILA</name>
<dbReference type="AlphaFoldDB" id="A0AAF3EWM6"/>
<accession>A0AAF3EWM6</accession>
<evidence type="ECO:0000313" key="5">
    <source>
        <dbReference type="WBParaSite" id="MBELARI_LOCUS18608"/>
    </source>
</evidence>
<feature type="compositionally biased region" description="Polar residues" evidence="2">
    <location>
        <begin position="79"/>
        <end position="96"/>
    </location>
</feature>
<feature type="compositionally biased region" description="Low complexity" evidence="2">
    <location>
        <begin position="11"/>
        <end position="38"/>
    </location>
</feature>
<protein>
    <recommendedName>
        <fullName evidence="3">Cyclin-like domain-containing protein</fullName>
    </recommendedName>
</protein>
<proteinExistence type="inferred from homology"/>
<organism evidence="4 5">
    <name type="scientific">Mesorhabditis belari</name>
    <dbReference type="NCBI Taxonomy" id="2138241"/>
    <lineage>
        <taxon>Eukaryota</taxon>
        <taxon>Metazoa</taxon>
        <taxon>Ecdysozoa</taxon>
        <taxon>Nematoda</taxon>
        <taxon>Chromadorea</taxon>
        <taxon>Rhabditida</taxon>
        <taxon>Rhabditina</taxon>
        <taxon>Rhabditomorpha</taxon>
        <taxon>Rhabditoidea</taxon>
        <taxon>Rhabditidae</taxon>
        <taxon>Mesorhabditinae</taxon>
        <taxon>Mesorhabditis</taxon>
    </lineage>
</organism>
<evidence type="ECO:0000256" key="1">
    <source>
        <dbReference type="RuleBase" id="RU000383"/>
    </source>
</evidence>
<dbReference type="InterPro" id="IPR013763">
    <property type="entry name" value="Cyclin-like_dom"/>
</dbReference>
<reference evidence="5" key="1">
    <citation type="submission" date="2024-02" db="UniProtKB">
        <authorList>
            <consortium name="WormBaseParasite"/>
        </authorList>
    </citation>
    <scope>IDENTIFICATION</scope>
</reference>
<dbReference type="Gene3D" id="1.10.472.10">
    <property type="entry name" value="Cyclin-like"/>
    <property type="match status" value="1"/>
</dbReference>
<feature type="region of interest" description="Disordered" evidence="2">
    <location>
        <begin position="78"/>
        <end position="101"/>
    </location>
</feature>
<evidence type="ECO:0000259" key="3">
    <source>
        <dbReference type="SMART" id="SM00385"/>
    </source>
</evidence>
<evidence type="ECO:0000256" key="2">
    <source>
        <dbReference type="SAM" id="MobiDB-lite"/>
    </source>
</evidence>